<reference evidence="1 2" key="1">
    <citation type="submission" date="2021-01" db="EMBL/GenBank/DDBJ databases">
        <title>Genomic Encyclopedia of Type Strains, Phase IV (KMG-IV): sequencing the most valuable type-strain genomes for metagenomic binning, comparative biology and taxonomic classification.</title>
        <authorList>
            <person name="Goeker M."/>
        </authorList>
    </citation>
    <scope>NUCLEOTIDE SEQUENCE [LARGE SCALE GENOMIC DNA]</scope>
    <source>
        <strain evidence="1 2">DSM 105482</strain>
    </source>
</reference>
<evidence type="ECO:0000313" key="1">
    <source>
        <dbReference type="EMBL" id="MBM7691082.1"/>
    </source>
</evidence>
<name>A0ABS2QD44_9BACI</name>
<organism evidence="1 2">
    <name type="scientific">Peribacillus deserti</name>
    <dbReference type="NCBI Taxonomy" id="673318"/>
    <lineage>
        <taxon>Bacteria</taxon>
        <taxon>Bacillati</taxon>
        <taxon>Bacillota</taxon>
        <taxon>Bacilli</taxon>
        <taxon>Bacillales</taxon>
        <taxon>Bacillaceae</taxon>
        <taxon>Peribacillus</taxon>
    </lineage>
</organism>
<accession>A0ABS2QD44</accession>
<gene>
    <name evidence="1" type="ORF">JOC77_000487</name>
</gene>
<evidence type="ECO:0000313" key="2">
    <source>
        <dbReference type="Proteomes" id="UP000823486"/>
    </source>
</evidence>
<proteinExistence type="predicted"/>
<protein>
    <submittedName>
        <fullName evidence="1">Uncharacterized protein</fullName>
    </submittedName>
</protein>
<sequence>MAMAAVTAEDMAAVTANQNKACPVFRAGFVFL</sequence>
<dbReference type="EMBL" id="JAFBFI010000002">
    <property type="protein sequence ID" value="MBM7691082.1"/>
    <property type="molecule type" value="Genomic_DNA"/>
</dbReference>
<keyword evidence="2" id="KW-1185">Reference proteome</keyword>
<dbReference type="Proteomes" id="UP000823486">
    <property type="component" value="Unassembled WGS sequence"/>
</dbReference>
<comment type="caution">
    <text evidence="1">The sequence shown here is derived from an EMBL/GenBank/DDBJ whole genome shotgun (WGS) entry which is preliminary data.</text>
</comment>